<evidence type="ECO:0000256" key="2">
    <source>
        <dbReference type="ARBA" id="ARBA00017475"/>
    </source>
</evidence>
<dbReference type="OrthoDB" id="20949at2759"/>
<dbReference type="GO" id="GO:0030687">
    <property type="term" value="C:preribosome, large subunit precursor"/>
    <property type="evidence" value="ECO:0007669"/>
    <property type="project" value="TreeGrafter"/>
</dbReference>
<feature type="compositionally biased region" description="Basic and acidic residues" evidence="3">
    <location>
        <begin position="237"/>
        <end position="246"/>
    </location>
</feature>
<proteinExistence type="inferred from homology"/>
<comment type="caution">
    <text evidence="4">The sequence shown here is derived from an EMBL/GenBank/DDBJ whole genome shotgun (WGS) entry which is preliminary data.</text>
</comment>
<protein>
    <recommendedName>
        <fullName evidence="2">RRP15-like protein</fullName>
    </recommendedName>
</protein>
<dbReference type="EMBL" id="CAJDYZ010002542">
    <property type="protein sequence ID" value="CAD1469502.1"/>
    <property type="molecule type" value="Genomic_DNA"/>
</dbReference>
<feature type="region of interest" description="Disordered" evidence="3">
    <location>
        <begin position="95"/>
        <end position="120"/>
    </location>
</feature>
<evidence type="ECO:0000256" key="1">
    <source>
        <dbReference type="ARBA" id="ARBA00007462"/>
    </source>
</evidence>
<dbReference type="InterPro" id="IPR012459">
    <property type="entry name" value="Rrp15"/>
</dbReference>
<comment type="similarity">
    <text evidence="1">Belongs to the RRP15 family.</text>
</comment>
<evidence type="ECO:0000256" key="3">
    <source>
        <dbReference type="SAM" id="MobiDB-lite"/>
    </source>
</evidence>
<feature type="region of interest" description="Disordered" evidence="3">
    <location>
        <begin position="237"/>
        <end position="259"/>
    </location>
</feature>
<sequence>SDAEMLEKPKKRSMKMKHTKMQIEEEIFEDQSDDAKSEAEGNPGWADVMQKILQTKKPKRKRTIVLSKAKKLCDIKKKNDEEQLPFEIEKIKREVKTEESEEVENDNQKPQLKERRKETNLGIRVKPSIMNRERERTLQKIATKGVVQLFNAVKQQQAEINKKLSDAGPLERKREQVLKSIDKTAFLDVLMGGSKSIPVDNDVKNEMHENEKYEKKRKKDKEIWNVLRDDFVMGTKLKDWDRKNQNEDSSAPEDADSDD</sequence>
<keyword evidence="5" id="KW-1185">Reference proteome</keyword>
<feature type="region of interest" description="Disordered" evidence="3">
    <location>
        <begin position="197"/>
        <end position="217"/>
    </location>
</feature>
<dbReference type="GO" id="GO:0000460">
    <property type="term" value="P:maturation of 5.8S rRNA"/>
    <property type="evidence" value="ECO:0007669"/>
    <property type="project" value="TreeGrafter"/>
</dbReference>
<name>A0A6V7GV32_9HYME</name>
<accession>A0A6V7GV32</accession>
<reference evidence="4" key="1">
    <citation type="submission" date="2020-07" db="EMBL/GenBank/DDBJ databases">
        <authorList>
            <person name="Nazaruddin N."/>
        </authorList>
    </citation>
    <scope>NUCLEOTIDE SEQUENCE</scope>
</reference>
<evidence type="ECO:0000313" key="5">
    <source>
        <dbReference type="Proteomes" id="UP000752696"/>
    </source>
</evidence>
<dbReference type="GO" id="GO:0000470">
    <property type="term" value="P:maturation of LSU-rRNA"/>
    <property type="evidence" value="ECO:0007669"/>
    <property type="project" value="TreeGrafter"/>
</dbReference>
<dbReference type="PANTHER" id="PTHR13245">
    <property type="entry name" value="RRP15-LIKE PROTEIN"/>
    <property type="match status" value="1"/>
</dbReference>
<dbReference type="AlphaFoldDB" id="A0A6V7GV32"/>
<dbReference type="PANTHER" id="PTHR13245:SF14">
    <property type="entry name" value="RRP15-LIKE PROTEIN"/>
    <property type="match status" value="1"/>
</dbReference>
<feature type="compositionally biased region" description="Acidic residues" evidence="3">
    <location>
        <begin position="250"/>
        <end position="259"/>
    </location>
</feature>
<evidence type="ECO:0000313" key="4">
    <source>
        <dbReference type="EMBL" id="CAD1469502.1"/>
    </source>
</evidence>
<organism evidence="4 5">
    <name type="scientific">Heterotrigona itama</name>
    <dbReference type="NCBI Taxonomy" id="395501"/>
    <lineage>
        <taxon>Eukaryota</taxon>
        <taxon>Metazoa</taxon>
        <taxon>Ecdysozoa</taxon>
        <taxon>Arthropoda</taxon>
        <taxon>Hexapoda</taxon>
        <taxon>Insecta</taxon>
        <taxon>Pterygota</taxon>
        <taxon>Neoptera</taxon>
        <taxon>Endopterygota</taxon>
        <taxon>Hymenoptera</taxon>
        <taxon>Apocrita</taxon>
        <taxon>Aculeata</taxon>
        <taxon>Apoidea</taxon>
        <taxon>Anthophila</taxon>
        <taxon>Apidae</taxon>
        <taxon>Heterotrigona</taxon>
    </lineage>
</organism>
<dbReference type="Pfam" id="PF07890">
    <property type="entry name" value="Rrp15p"/>
    <property type="match status" value="1"/>
</dbReference>
<gene>
    <name evidence="4" type="ORF">MHI_LOCUS129893</name>
</gene>
<dbReference type="Proteomes" id="UP000752696">
    <property type="component" value="Unassembled WGS sequence"/>
</dbReference>
<feature type="non-terminal residue" evidence="4">
    <location>
        <position position="1"/>
    </location>
</feature>
<feature type="compositionally biased region" description="Basic and acidic residues" evidence="3">
    <location>
        <begin position="201"/>
        <end position="217"/>
    </location>
</feature>